<organism evidence="2 4">
    <name type="scientific">Puccinia coronata f. sp. avenae</name>
    <dbReference type="NCBI Taxonomy" id="200324"/>
    <lineage>
        <taxon>Eukaryota</taxon>
        <taxon>Fungi</taxon>
        <taxon>Dikarya</taxon>
        <taxon>Basidiomycota</taxon>
        <taxon>Pucciniomycotina</taxon>
        <taxon>Pucciniomycetes</taxon>
        <taxon>Pucciniales</taxon>
        <taxon>Pucciniaceae</taxon>
        <taxon>Puccinia</taxon>
    </lineage>
</organism>
<dbReference type="EMBL" id="PGCJ01000525">
    <property type="protein sequence ID" value="PLW26745.1"/>
    <property type="molecule type" value="Genomic_DNA"/>
</dbReference>
<keyword evidence="4" id="KW-1185">Reference proteome</keyword>
<proteinExistence type="predicted"/>
<protein>
    <submittedName>
        <fullName evidence="2">Uncharacterized protein</fullName>
    </submittedName>
</protein>
<dbReference type="EMBL" id="PGCJ01000204">
    <property type="protein sequence ID" value="PLW38682.1"/>
    <property type="molecule type" value="Genomic_DNA"/>
</dbReference>
<gene>
    <name evidence="3" type="ORF">PCANC_16047</name>
    <name evidence="2" type="ORF">PCANC_26388</name>
</gene>
<feature type="region of interest" description="Disordered" evidence="1">
    <location>
        <begin position="101"/>
        <end position="129"/>
    </location>
</feature>
<evidence type="ECO:0000313" key="2">
    <source>
        <dbReference type="EMBL" id="PLW26745.1"/>
    </source>
</evidence>
<dbReference type="AlphaFoldDB" id="A0A2N5TML5"/>
<accession>A0A2N5TML5</accession>
<feature type="compositionally biased region" description="Polar residues" evidence="1">
    <location>
        <begin position="107"/>
        <end position="120"/>
    </location>
</feature>
<comment type="caution">
    <text evidence="2">The sequence shown here is derived from an EMBL/GenBank/DDBJ whole genome shotgun (WGS) entry which is preliminary data.</text>
</comment>
<reference evidence="2 4" key="1">
    <citation type="submission" date="2017-11" db="EMBL/GenBank/DDBJ databases">
        <title>De novo assembly and phasing of dikaryotic genomes from two isolates of Puccinia coronata f. sp. avenae, the causal agent of oat crown rust.</title>
        <authorList>
            <person name="Miller M.E."/>
            <person name="Zhang Y."/>
            <person name="Omidvar V."/>
            <person name="Sperschneider J."/>
            <person name="Schwessinger B."/>
            <person name="Raley C."/>
            <person name="Palmer J.M."/>
            <person name="Garnica D."/>
            <person name="Upadhyaya N."/>
            <person name="Rathjen J."/>
            <person name="Taylor J.M."/>
            <person name="Park R.F."/>
            <person name="Dodds P.N."/>
            <person name="Hirsch C.D."/>
            <person name="Kianian S.F."/>
            <person name="Figueroa M."/>
        </authorList>
    </citation>
    <scope>NUCLEOTIDE SEQUENCE [LARGE SCALE GENOMIC DNA]</scope>
    <source>
        <strain evidence="2">12NC29</strain>
    </source>
</reference>
<dbReference type="STRING" id="200324.A0A2N5TML5"/>
<evidence type="ECO:0000313" key="3">
    <source>
        <dbReference type="EMBL" id="PLW38682.1"/>
    </source>
</evidence>
<dbReference type="Proteomes" id="UP000235388">
    <property type="component" value="Unassembled WGS sequence"/>
</dbReference>
<sequence length="354" mass="40640">MLAELPSSVRKLIEAIYARRQSSRRLPPPTPPNFTTRGVEIVRKKGKRGVPDSSQKTDQLARLQLAFRDLRLSRPKSKISHRVAHIGPSQKLIHRKTFKLITKHQPSKTSSKGQQDQATSGRKEVGELLPTPNKISDEQLEALEIDAQFFRELQGNLTRGFQLHLIWNQYQTHSCRFQEVTQQTDRWIKWRKNFKRPAKVLQISLPELPCLAGQGKKGLSKLEDVLELIEQWMLSFSCLPSDENRGGGAEMSTKVQLVEIHPRDLAIIEKFLIDLIDRPTNANHHTLLQQCLGQDFEKLGKIIQWWQDLVLILFSPILHLPSFIYWKNILDNLKIKVNAIACRDFGAAIYDLDA</sequence>
<name>A0A2N5TML5_9BASI</name>
<evidence type="ECO:0000313" key="4">
    <source>
        <dbReference type="Proteomes" id="UP000235388"/>
    </source>
</evidence>
<evidence type="ECO:0000256" key="1">
    <source>
        <dbReference type="SAM" id="MobiDB-lite"/>
    </source>
</evidence>